<feature type="coiled-coil region" evidence="1">
    <location>
        <begin position="335"/>
        <end position="362"/>
    </location>
</feature>
<sequence length="364" mass="39519">MAEGITDSVSSEKLKEEIRKSEAPENLVNEKEGSTKASSIHIHSQNDVQEVLSEPLRDTLEEEGVQVNHSSIKEEERSILTEFSSVTLEEHTKKPAILSTTGSNNDITDNLSPPYNVLESSEQTSPSSSVVTDSSPNEPPEENEDFLTGSPLMNKQQRAGAAATLSNVEATGMLGRMSSREEYTGGQGSLPFYQGTVIREGEMVSFVADDLMTKIRQSASSASTSPANSHRDISPTTASMSSSSSRFSMRSSSIGSSSAIPPIDPMAVTDLEKQCKRVADSLDLMFGHLAGTLHNMSAITVGHTQTYRDAVEKAGITVDQCVRSMYALMAKCEELQKTMQTTRELANQIKSIKRQLDELEALCK</sequence>
<dbReference type="GO" id="GO:0032418">
    <property type="term" value="P:lysosome localization"/>
    <property type="evidence" value="ECO:0007669"/>
    <property type="project" value="TreeGrafter"/>
</dbReference>
<feature type="domain" description="BLOC-1-related complex subunit 6 C-terminal helix" evidence="3">
    <location>
        <begin position="261"/>
        <end position="360"/>
    </location>
</feature>
<feature type="compositionally biased region" description="Low complexity" evidence="2">
    <location>
        <begin position="119"/>
        <end position="136"/>
    </location>
</feature>
<feature type="compositionally biased region" description="Low complexity" evidence="2">
    <location>
        <begin position="218"/>
        <end position="261"/>
    </location>
</feature>
<dbReference type="Proteomes" id="UP001152320">
    <property type="component" value="Chromosome 2"/>
</dbReference>
<evidence type="ECO:0000259" key="3">
    <source>
        <dbReference type="Pfam" id="PF10157"/>
    </source>
</evidence>
<dbReference type="AlphaFoldDB" id="A0A9Q1HIB0"/>
<dbReference type="PANTHER" id="PTHR13440:SF7">
    <property type="entry name" value="BLOC-1 RELATED COMPLEX SUBUNIT 6"/>
    <property type="match status" value="1"/>
</dbReference>
<dbReference type="PANTHER" id="PTHR13440">
    <property type="entry name" value="BLOC-1 RELATED COMPLEX SUBUNIT 6"/>
    <property type="match status" value="1"/>
</dbReference>
<evidence type="ECO:0000313" key="5">
    <source>
        <dbReference type="Proteomes" id="UP001152320"/>
    </source>
</evidence>
<dbReference type="GO" id="GO:0099078">
    <property type="term" value="C:BORC complex"/>
    <property type="evidence" value="ECO:0007669"/>
    <property type="project" value="TreeGrafter"/>
</dbReference>
<keyword evidence="5" id="KW-1185">Reference proteome</keyword>
<gene>
    <name evidence="4" type="ORF">HOLleu_05519</name>
</gene>
<feature type="compositionally biased region" description="Basic and acidic residues" evidence="2">
    <location>
        <begin position="10"/>
        <end position="34"/>
    </location>
</feature>
<proteinExistence type="predicted"/>
<evidence type="ECO:0000256" key="1">
    <source>
        <dbReference type="SAM" id="Coils"/>
    </source>
</evidence>
<comment type="caution">
    <text evidence="4">The sequence shown here is derived from an EMBL/GenBank/DDBJ whole genome shotgun (WGS) entry which is preliminary data.</text>
</comment>
<dbReference type="InterPro" id="IPR019314">
    <property type="entry name" value="BORCS6"/>
</dbReference>
<dbReference type="Pfam" id="PF10157">
    <property type="entry name" value="BORCS6"/>
    <property type="match status" value="1"/>
</dbReference>
<feature type="region of interest" description="Disordered" evidence="2">
    <location>
        <begin position="1"/>
        <end position="79"/>
    </location>
</feature>
<organism evidence="4 5">
    <name type="scientific">Holothuria leucospilota</name>
    <name type="common">Black long sea cucumber</name>
    <name type="synonym">Mertensiothuria leucospilota</name>
    <dbReference type="NCBI Taxonomy" id="206669"/>
    <lineage>
        <taxon>Eukaryota</taxon>
        <taxon>Metazoa</taxon>
        <taxon>Echinodermata</taxon>
        <taxon>Eleutherozoa</taxon>
        <taxon>Echinozoa</taxon>
        <taxon>Holothuroidea</taxon>
        <taxon>Aspidochirotacea</taxon>
        <taxon>Aspidochirotida</taxon>
        <taxon>Holothuriidae</taxon>
        <taxon>Holothuria</taxon>
    </lineage>
</organism>
<feature type="region of interest" description="Disordered" evidence="2">
    <location>
        <begin position="94"/>
        <end position="148"/>
    </location>
</feature>
<name>A0A9Q1HIB0_HOLLE</name>
<dbReference type="EMBL" id="JAIZAY010000002">
    <property type="protein sequence ID" value="KAJ8046740.1"/>
    <property type="molecule type" value="Genomic_DNA"/>
</dbReference>
<keyword evidence="1" id="KW-0175">Coiled coil</keyword>
<accession>A0A9Q1HIB0</accession>
<feature type="region of interest" description="Disordered" evidence="2">
    <location>
        <begin position="218"/>
        <end position="263"/>
    </location>
</feature>
<feature type="compositionally biased region" description="Polar residues" evidence="2">
    <location>
        <begin position="98"/>
        <end position="113"/>
    </location>
</feature>
<feature type="compositionally biased region" description="Polar residues" evidence="2">
    <location>
        <begin position="35"/>
        <end position="48"/>
    </location>
</feature>
<dbReference type="OrthoDB" id="21270at2759"/>
<evidence type="ECO:0000313" key="4">
    <source>
        <dbReference type="EMBL" id="KAJ8046740.1"/>
    </source>
</evidence>
<dbReference type="InterPro" id="IPR046465">
    <property type="entry name" value="BORCS6_C"/>
</dbReference>
<reference evidence="4" key="1">
    <citation type="submission" date="2021-10" db="EMBL/GenBank/DDBJ databases">
        <title>Tropical sea cucumber genome reveals ecological adaptation and Cuvierian tubules defense mechanism.</title>
        <authorList>
            <person name="Chen T."/>
        </authorList>
    </citation>
    <scope>NUCLEOTIDE SEQUENCE</scope>
    <source>
        <strain evidence="4">Nanhai2018</strain>
        <tissue evidence="4">Muscle</tissue>
    </source>
</reference>
<evidence type="ECO:0000256" key="2">
    <source>
        <dbReference type="SAM" id="MobiDB-lite"/>
    </source>
</evidence>
<protein>
    <submittedName>
        <fullName evidence="4">BLOC-1-related complex subunit 6</fullName>
    </submittedName>
</protein>